<name>A0AAE0G1H9_9CHLO</name>
<protein>
    <submittedName>
        <fullName evidence="2">Uncharacterized protein</fullName>
    </submittedName>
</protein>
<dbReference type="InterPro" id="IPR014752">
    <property type="entry name" value="Arrestin-like_C"/>
</dbReference>
<dbReference type="EMBL" id="LGRX02010746">
    <property type="protein sequence ID" value="KAK3269784.1"/>
    <property type="molecule type" value="Genomic_DNA"/>
</dbReference>
<proteinExistence type="inferred from homology"/>
<keyword evidence="3" id="KW-1185">Reference proteome</keyword>
<comment type="caution">
    <text evidence="2">The sequence shown here is derived from an EMBL/GenBank/DDBJ whole genome shotgun (WGS) entry which is preliminary data.</text>
</comment>
<dbReference type="AlphaFoldDB" id="A0AAE0G1H9"/>
<accession>A0AAE0G1H9</accession>
<evidence type="ECO:0000313" key="3">
    <source>
        <dbReference type="Proteomes" id="UP001190700"/>
    </source>
</evidence>
<comment type="similarity">
    <text evidence="1">Belongs to the VPS26 family.</text>
</comment>
<organism evidence="2 3">
    <name type="scientific">Cymbomonas tetramitiformis</name>
    <dbReference type="NCBI Taxonomy" id="36881"/>
    <lineage>
        <taxon>Eukaryota</taxon>
        <taxon>Viridiplantae</taxon>
        <taxon>Chlorophyta</taxon>
        <taxon>Pyramimonadophyceae</taxon>
        <taxon>Pyramimonadales</taxon>
        <taxon>Pyramimonadaceae</taxon>
        <taxon>Cymbomonas</taxon>
    </lineage>
</organism>
<dbReference type="PANTHER" id="PTHR12233">
    <property type="entry name" value="VACUOLAR PROTEIN SORTING 26 RELATED"/>
    <property type="match status" value="1"/>
</dbReference>
<evidence type="ECO:0000256" key="1">
    <source>
        <dbReference type="ARBA" id="ARBA00009100"/>
    </source>
</evidence>
<sequence>MLTMQWHGDAWDVITNCKPKLADFSLTGRLDSQVFQIAKPITGTLKIEKCKAKVASIDVQLVRNEEVKIDGTAANDLTEVQSIQLVDGDIGPDLEIPIFVILPRLYTCPSLTTKDFSINFELNIVVAFQDEQRITKTEQSEMAAIKFPIRLMR</sequence>
<gene>
    <name evidence="2" type="ORF">CYMTET_21791</name>
</gene>
<dbReference type="Pfam" id="PF03643">
    <property type="entry name" value="Vps26"/>
    <property type="match status" value="1"/>
</dbReference>
<reference evidence="2 3" key="1">
    <citation type="journal article" date="2015" name="Genome Biol. Evol.">
        <title>Comparative Genomics of a Bacterivorous Green Alga Reveals Evolutionary Causalities and Consequences of Phago-Mixotrophic Mode of Nutrition.</title>
        <authorList>
            <person name="Burns J.A."/>
            <person name="Paasch A."/>
            <person name="Narechania A."/>
            <person name="Kim E."/>
        </authorList>
    </citation>
    <scope>NUCLEOTIDE SEQUENCE [LARGE SCALE GENOMIC DNA]</scope>
    <source>
        <strain evidence="2 3">PLY_AMNH</strain>
    </source>
</reference>
<dbReference type="Proteomes" id="UP001190700">
    <property type="component" value="Unassembled WGS sequence"/>
</dbReference>
<dbReference type="Gene3D" id="2.60.40.640">
    <property type="match status" value="1"/>
</dbReference>
<dbReference type="InterPro" id="IPR028934">
    <property type="entry name" value="Vps26-related"/>
</dbReference>
<evidence type="ECO:0000313" key="2">
    <source>
        <dbReference type="EMBL" id="KAK3269784.1"/>
    </source>
</evidence>
<dbReference type="GO" id="GO:0006886">
    <property type="term" value="P:intracellular protein transport"/>
    <property type="evidence" value="ECO:0007669"/>
    <property type="project" value="InterPro"/>
</dbReference>